<evidence type="ECO:0008006" key="4">
    <source>
        <dbReference type="Google" id="ProtNLM"/>
    </source>
</evidence>
<dbReference type="EMBL" id="JAAXPG010000037">
    <property type="protein sequence ID" value="NKZ01449.1"/>
    <property type="molecule type" value="Genomic_DNA"/>
</dbReference>
<protein>
    <recommendedName>
        <fullName evidence="4">Pilus assembly protein TadE</fullName>
    </recommendedName>
</protein>
<evidence type="ECO:0000256" key="1">
    <source>
        <dbReference type="SAM" id="SignalP"/>
    </source>
</evidence>
<evidence type="ECO:0000313" key="2">
    <source>
        <dbReference type="EMBL" id="NKZ01449.1"/>
    </source>
</evidence>
<organism evidence="2 3">
    <name type="scientific">Nocardiopsis alborubida</name>
    <dbReference type="NCBI Taxonomy" id="146802"/>
    <lineage>
        <taxon>Bacteria</taxon>
        <taxon>Bacillati</taxon>
        <taxon>Actinomycetota</taxon>
        <taxon>Actinomycetes</taxon>
        <taxon>Streptosporangiales</taxon>
        <taxon>Nocardiopsidaceae</taxon>
        <taxon>Nocardiopsis</taxon>
    </lineage>
</organism>
<dbReference type="Proteomes" id="UP000553209">
    <property type="component" value="Unassembled WGS sequence"/>
</dbReference>
<keyword evidence="3" id="KW-1185">Reference proteome</keyword>
<comment type="caution">
    <text evidence="2">The sequence shown here is derived from an EMBL/GenBank/DDBJ whole genome shotgun (WGS) entry which is preliminary data.</text>
</comment>
<accession>A0A7X6MH01</accession>
<name>A0A7X6MH01_9ACTN</name>
<gene>
    <name evidence="2" type="ORF">HGB44_27800</name>
</gene>
<feature type="chain" id="PRO_5030603379" description="Pilus assembly protein TadE" evidence="1">
    <location>
        <begin position="21"/>
        <end position="118"/>
    </location>
</feature>
<dbReference type="AlphaFoldDB" id="A0A7X6MH01"/>
<keyword evidence="1" id="KW-0732">Signal</keyword>
<feature type="signal peptide" evidence="1">
    <location>
        <begin position="1"/>
        <end position="20"/>
    </location>
</feature>
<evidence type="ECO:0000313" key="3">
    <source>
        <dbReference type="Proteomes" id="UP000553209"/>
    </source>
</evidence>
<sequence>MLAFLLLLALTGRNYTTALAADALAHAAARSASLHTDRNEARNAAEQAVAESVGGWGRACQEPAVRLRPTTEGNLRAMRAEVVCTVHRDDLRVLEVGERRTVTGSAVSVLDVHREQEP</sequence>
<reference evidence="2 3" key="1">
    <citation type="submission" date="2020-04" db="EMBL/GenBank/DDBJ databases">
        <title>MicrobeNet Type strains.</title>
        <authorList>
            <person name="Nicholson A.C."/>
        </authorList>
    </citation>
    <scope>NUCLEOTIDE SEQUENCE [LARGE SCALE GENOMIC DNA]</scope>
    <source>
        <strain evidence="2 3">ATCC 23612</strain>
    </source>
</reference>
<proteinExistence type="predicted"/>